<dbReference type="GO" id="GO:0005524">
    <property type="term" value="F:ATP binding"/>
    <property type="evidence" value="ECO:0007669"/>
    <property type="project" value="UniProtKB-KW"/>
</dbReference>
<evidence type="ECO:0000256" key="2">
    <source>
        <dbReference type="ARBA" id="ARBA00008894"/>
    </source>
</evidence>
<evidence type="ECO:0000313" key="13">
    <source>
        <dbReference type="RefSeq" id="XP_027062994.1"/>
    </source>
</evidence>
<proteinExistence type="inferred from homology"/>
<accession>A0A6P6SB49</accession>
<evidence type="ECO:0000256" key="1">
    <source>
        <dbReference type="ARBA" id="ARBA00004496"/>
    </source>
</evidence>
<dbReference type="PANTHER" id="PTHR23155:SF1152">
    <property type="entry name" value="AAA+ ATPASE DOMAIN-CONTAINING PROTEIN"/>
    <property type="match status" value="1"/>
</dbReference>
<keyword evidence="8" id="KW-0067">ATP-binding</keyword>
<evidence type="ECO:0000256" key="4">
    <source>
        <dbReference type="ARBA" id="ARBA00022614"/>
    </source>
</evidence>
<dbReference type="Gene3D" id="3.40.50.300">
    <property type="entry name" value="P-loop containing nucleotide triphosphate hydrolases"/>
    <property type="match status" value="1"/>
</dbReference>
<comment type="similarity">
    <text evidence="2">Belongs to the disease resistance NB-LRR family.</text>
</comment>
<dbReference type="GO" id="GO:0043531">
    <property type="term" value="F:ADP binding"/>
    <property type="evidence" value="ECO:0007669"/>
    <property type="project" value="InterPro"/>
</dbReference>
<keyword evidence="5" id="KW-0677">Repeat</keyword>
<dbReference type="Gene3D" id="1.10.10.10">
    <property type="entry name" value="Winged helix-like DNA-binding domain superfamily/Winged helix DNA-binding domain"/>
    <property type="match status" value="1"/>
</dbReference>
<keyword evidence="4" id="KW-0433">Leucine-rich repeat</keyword>
<dbReference type="Gene3D" id="1.20.5.4130">
    <property type="match status" value="1"/>
</dbReference>
<dbReference type="AlphaFoldDB" id="A0A6P6SB49"/>
<dbReference type="PRINTS" id="PR00364">
    <property type="entry name" value="DISEASERSIST"/>
</dbReference>
<dbReference type="CDD" id="cd14798">
    <property type="entry name" value="RX-CC_like"/>
    <property type="match status" value="1"/>
</dbReference>
<evidence type="ECO:0000259" key="10">
    <source>
        <dbReference type="Pfam" id="PF18052"/>
    </source>
</evidence>
<dbReference type="RefSeq" id="XP_027062994.1">
    <property type="nucleotide sequence ID" value="XM_027207193.1"/>
</dbReference>
<dbReference type="Pfam" id="PF00931">
    <property type="entry name" value="NB-ARC"/>
    <property type="match status" value="2"/>
</dbReference>
<feature type="domain" description="NB-ARC" evidence="9">
    <location>
        <begin position="303"/>
        <end position="353"/>
    </location>
</feature>
<dbReference type="Proteomes" id="UP001652660">
    <property type="component" value="Chromosome 5c"/>
</dbReference>
<feature type="domain" description="NB-ARC" evidence="9">
    <location>
        <begin position="207"/>
        <end position="279"/>
    </location>
</feature>
<keyword evidence="12" id="KW-1185">Reference proteome</keyword>
<keyword evidence="6" id="KW-0547">Nucleotide-binding</keyword>
<dbReference type="InterPro" id="IPR038005">
    <property type="entry name" value="RX-like_CC"/>
</dbReference>
<dbReference type="InterPro" id="IPR041118">
    <property type="entry name" value="Rx_N"/>
</dbReference>
<dbReference type="GO" id="GO:0005737">
    <property type="term" value="C:cytoplasm"/>
    <property type="evidence" value="ECO:0007669"/>
    <property type="project" value="UniProtKB-SubCell"/>
</dbReference>
<feature type="domain" description="Disease resistance N-terminal" evidence="10">
    <location>
        <begin position="66"/>
        <end position="142"/>
    </location>
</feature>
<keyword evidence="3" id="KW-0963">Cytoplasm</keyword>
<reference evidence="12" key="1">
    <citation type="journal article" date="2025" name="Foods">
        <title>Unveiling the Microbial Signatures of Arabica Coffee Cherries: Insights into Ripeness Specific Diversity, Functional Traits, and Implications for Quality and Safety.</title>
        <authorList>
            <consortium name="RefSeq"/>
            <person name="Tenea G.N."/>
            <person name="Cifuentes V."/>
            <person name="Reyes P."/>
            <person name="Cevallos-Vallejos M."/>
        </authorList>
    </citation>
    <scope>NUCLEOTIDE SEQUENCE [LARGE SCALE GENOMIC DNA]</scope>
</reference>
<gene>
    <name evidence="13" type="primary">LOC113689422</name>
</gene>
<evidence type="ECO:0000259" key="9">
    <source>
        <dbReference type="Pfam" id="PF00931"/>
    </source>
</evidence>
<name>A0A6P6SB49_COFAR</name>
<dbReference type="SUPFAM" id="SSF52540">
    <property type="entry name" value="P-loop containing nucleoside triphosphate hydrolases"/>
    <property type="match status" value="1"/>
</dbReference>
<evidence type="ECO:0000259" key="11">
    <source>
        <dbReference type="Pfam" id="PF23559"/>
    </source>
</evidence>
<organism evidence="12 13">
    <name type="scientific">Coffea arabica</name>
    <name type="common">Arabian coffee</name>
    <dbReference type="NCBI Taxonomy" id="13443"/>
    <lineage>
        <taxon>Eukaryota</taxon>
        <taxon>Viridiplantae</taxon>
        <taxon>Streptophyta</taxon>
        <taxon>Embryophyta</taxon>
        <taxon>Tracheophyta</taxon>
        <taxon>Spermatophyta</taxon>
        <taxon>Magnoliopsida</taxon>
        <taxon>eudicotyledons</taxon>
        <taxon>Gunneridae</taxon>
        <taxon>Pentapetalae</taxon>
        <taxon>asterids</taxon>
        <taxon>lamiids</taxon>
        <taxon>Gentianales</taxon>
        <taxon>Rubiaceae</taxon>
        <taxon>Ixoroideae</taxon>
        <taxon>Gardenieae complex</taxon>
        <taxon>Bertiereae - Coffeeae clade</taxon>
        <taxon>Coffeeae</taxon>
        <taxon>Coffea</taxon>
    </lineage>
</organism>
<evidence type="ECO:0000256" key="5">
    <source>
        <dbReference type="ARBA" id="ARBA00022737"/>
    </source>
</evidence>
<evidence type="ECO:0000313" key="12">
    <source>
        <dbReference type="Proteomes" id="UP001652660"/>
    </source>
</evidence>
<dbReference type="Pfam" id="PF23559">
    <property type="entry name" value="WHD_DRP"/>
    <property type="match status" value="1"/>
</dbReference>
<dbReference type="FunFam" id="1.10.10.10:FF:000322">
    <property type="entry name" value="Probable disease resistance protein At1g63360"/>
    <property type="match status" value="1"/>
</dbReference>
<dbReference type="InterPro" id="IPR058922">
    <property type="entry name" value="WHD_DRP"/>
</dbReference>
<dbReference type="Pfam" id="PF18052">
    <property type="entry name" value="Rx_N"/>
    <property type="match status" value="1"/>
</dbReference>
<keyword evidence="7" id="KW-0611">Plant defense</keyword>
<dbReference type="InterPro" id="IPR042197">
    <property type="entry name" value="Apaf_helical"/>
</dbReference>
<dbReference type="GO" id="GO:0098542">
    <property type="term" value="P:defense response to other organism"/>
    <property type="evidence" value="ECO:0007669"/>
    <property type="project" value="TreeGrafter"/>
</dbReference>
<dbReference type="InterPro" id="IPR044974">
    <property type="entry name" value="Disease_R_plants"/>
</dbReference>
<evidence type="ECO:0000256" key="7">
    <source>
        <dbReference type="ARBA" id="ARBA00022821"/>
    </source>
</evidence>
<protein>
    <submittedName>
        <fullName evidence="13">Late blight resistance protein homolog R1B-12</fullName>
    </submittedName>
</protein>
<evidence type="ECO:0000256" key="8">
    <source>
        <dbReference type="ARBA" id="ARBA00022840"/>
    </source>
</evidence>
<dbReference type="InterPro" id="IPR027417">
    <property type="entry name" value="P-loop_NTPase"/>
</dbReference>
<evidence type="ECO:0000256" key="3">
    <source>
        <dbReference type="ARBA" id="ARBA00022490"/>
    </source>
</evidence>
<reference evidence="13" key="2">
    <citation type="submission" date="2025-08" db="UniProtKB">
        <authorList>
            <consortium name="RefSeq"/>
        </authorList>
    </citation>
    <scope>IDENTIFICATION</scope>
    <source>
        <tissue evidence="13">Leaves</tissue>
    </source>
</reference>
<dbReference type="PANTHER" id="PTHR23155">
    <property type="entry name" value="DISEASE RESISTANCE PROTEIN RP"/>
    <property type="match status" value="1"/>
</dbReference>
<feature type="domain" description="Disease resistance protein winged helix" evidence="11">
    <location>
        <begin position="438"/>
        <end position="507"/>
    </location>
</feature>
<sequence>MDPNEEPRPLFIVRKSLQLFLNYRCGTRHSSKTTDVGRGTLRSTVITEKCPESSSFNFPKTNGLGFVDSLLEKMMDVTSSEAGSIALIDHPIQKVQEELVCLRSLLRKIVELHNEDEEVQAIWDRIVGVAYRIEFLIDSLITGNIFDSSSMSIHSILEEMNIIKAAALKICGSARLGGEVKELTKRFNHMPQQGSKPIVNDVVVGFEDEMASIINGLRNGSRQVKIVSIVGMPGCGKTTLARKVYNDSSVKSHFYERAWCTVSQIYDKRNLLLQILSCIESKLPEYVFKMGEEDLALKVKRPSFPDDGNGSRVILTSRLRGVAPQDKLDHEPYSLRQLAPNESWDLLKGKLYPGQDLAPPELCEIRQQVVEMCQGLPLTVVILAGILSRMDPNGWKEAVEGLCSRNVSSTEQCTATLELSFKHLPDTLKACFLYFGAFPEDHEHNTKRLISLWVAEGFVQKTQLKRTEDVANGYLMELISRSLVIVSKPRSIDGVKACRIHDLLYEFCVTKAKEEKHLQLVRRNDDLSAFTMPCYLRRLCIDS</sequence>
<dbReference type="GeneID" id="113689422"/>
<dbReference type="InterPro" id="IPR036388">
    <property type="entry name" value="WH-like_DNA-bd_sf"/>
</dbReference>
<dbReference type="Gene3D" id="1.10.8.430">
    <property type="entry name" value="Helical domain of apoptotic protease-activating factors"/>
    <property type="match status" value="1"/>
</dbReference>
<comment type="subcellular location">
    <subcellularLocation>
        <location evidence="1">Cytoplasm</location>
    </subcellularLocation>
</comment>
<evidence type="ECO:0000256" key="6">
    <source>
        <dbReference type="ARBA" id="ARBA00022741"/>
    </source>
</evidence>
<dbReference type="InterPro" id="IPR002182">
    <property type="entry name" value="NB-ARC"/>
</dbReference>